<evidence type="ECO:0000313" key="3">
    <source>
        <dbReference type="Proteomes" id="UP000799539"/>
    </source>
</evidence>
<protein>
    <submittedName>
        <fullName evidence="2">Uncharacterized protein</fullName>
    </submittedName>
</protein>
<dbReference type="AlphaFoldDB" id="A0A6A6FWE1"/>
<feature type="region of interest" description="Disordered" evidence="1">
    <location>
        <begin position="82"/>
        <end position="101"/>
    </location>
</feature>
<sequence>MSTPGHRCNYCNFIAKAPQGLASHEKAMHLGISSRSKTAAPGTRALLERPRGPPIPNAAVTVAGPPNPAVAAGPSANPFVLPPAGRGHGNPLANQQPAATEPAQKNAGDYATAHAFYARALEMTKLSSADFRRLPVAERLRYQDWYDECLNDEEKSAKESVEYAASKKTRDFEADAYLRGSRDRRMVWVQETDRCLTQYRTAINNGMQFDREVHGLVIGLKDRVQEVALQATPELGNTNVRNAIKKALDEAETLGLNGDQTDELVGAARDAAMANE</sequence>
<organism evidence="2 3">
    <name type="scientific">Cercospora zeae-maydis SCOH1-5</name>
    <dbReference type="NCBI Taxonomy" id="717836"/>
    <lineage>
        <taxon>Eukaryota</taxon>
        <taxon>Fungi</taxon>
        <taxon>Dikarya</taxon>
        <taxon>Ascomycota</taxon>
        <taxon>Pezizomycotina</taxon>
        <taxon>Dothideomycetes</taxon>
        <taxon>Dothideomycetidae</taxon>
        <taxon>Mycosphaerellales</taxon>
        <taxon>Mycosphaerellaceae</taxon>
        <taxon>Cercospora</taxon>
    </lineage>
</organism>
<keyword evidence="3" id="KW-1185">Reference proteome</keyword>
<dbReference type="Proteomes" id="UP000799539">
    <property type="component" value="Unassembled WGS sequence"/>
</dbReference>
<evidence type="ECO:0000256" key="1">
    <source>
        <dbReference type="SAM" id="MobiDB-lite"/>
    </source>
</evidence>
<reference evidence="2" key="1">
    <citation type="journal article" date="2020" name="Stud. Mycol.">
        <title>101 Dothideomycetes genomes: a test case for predicting lifestyles and emergence of pathogens.</title>
        <authorList>
            <person name="Haridas S."/>
            <person name="Albert R."/>
            <person name="Binder M."/>
            <person name="Bloem J."/>
            <person name="Labutti K."/>
            <person name="Salamov A."/>
            <person name="Andreopoulos B."/>
            <person name="Baker S."/>
            <person name="Barry K."/>
            <person name="Bills G."/>
            <person name="Bluhm B."/>
            <person name="Cannon C."/>
            <person name="Castanera R."/>
            <person name="Culley D."/>
            <person name="Daum C."/>
            <person name="Ezra D."/>
            <person name="Gonzalez J."/>
            <person name="Henrissat B."/>
            <person name="Kuo A."/>
            <person name="Liang C."/>
            <person name="Lipzen A."/>
            <person name="Lutzoni F."/>
            <person name="Magnuson J."/>
            <person name="Mondo S."/>
            <person name="Nolan M."/>
            <person name="Ohm R."/>
            <person name="Pangilinan J."/>
            <person name="Park H.-J."/>
            <person name="Ramirez L."/>
            <person name="Alfaro M."/>
            <person name="Sun H."/>
            <person name="Tritt A."/>
            <person name="Yoshinaga Y."/>
            <person name="Zwiers L.-H."/>
            <person name="Turgeon B."/>
            <person name="Goodwin S."/>
            <person name="Spatafora J."/>
            <person name="Crous P."/>
            <person name="Grigoriev I."/>
        </authorList>
    </citation>
    <scope>NUCLEOTIDE SEQUENCE</scope>
    <source>
        <strain evidence="2">SCOH1-5</strain>
    </source>
</reference>
<name>A0A6A6FWE1_9PEZI</name>
<accession>A0A6A6FWE1</accession>
<evidence type="ECO:0000313" key="2">
    <source>
        <dbReference type="EMBL" id="KAF2217684.1"/>
    </source>
</evidence>
<gene>
    <name evidence="2" type="ORF">CERZMDRAFT_80386</name>
</gene>
<dbReference type="EMBL" id="ML992662">
    <property type="protein sequence ID" value="KAF2217684.1"/>
    <property type="molecule type" value="Genomic_DNA"/>
</dbReference>
<dbReference type="OrthoDB" id="3644606at2759"/>
<proteinExistence type="predicted"/>